<evidence type="ECO:0000256" key="1">
    <source>
        <dbReference type="ARBA" id="ARBA00004167"/>
    </source>
</evidence>
<feature type="compositionally biased region" description="Low complexity" evidence="6">
    <location>
        <begin position="76"/>
        <end position="92"/>
    </location>
</feature>
<dbReference type="InterPro" id="IPR045232">
    <property type="entry name" value="FAM234"/>
</dbReference>
<dbReference type="PANTHER" id="PTHR21419">
    <property type="match status" value="1"/>
</dbReference>
<comment type="subcellular location">
    <subcellularLocation>
        <location evidence="1">Membrane</location>
        <topology evidence="1">Single-pass membrane protein</topology>
    </subcellularLocation>
</comment>
<dbReference type="EMBL" id="CP108195">
    <property type="protein sequence ID" value="WTS11355.1"/>
    <property type="molecule type" value="Genomic_DNA"/>
</dbReference>
<evidence type="ECO:0000256" key="5">
    <source>
        <dbReference type="ARBA" id="ARBA00023136"/>
    </source>
</evidence>
<protein>
    <submittedName>
        <fullName evidence="8">FG-GAP-like repeat-containing protein</fullName>
    </submittedName>
</protein>
<keyword evidence="4" id="KW-1133">Transmembrane helix</keyword>
<evidence type="ECO:0000256" key="2">
    <source>
        <dbReference type="ARBA" id="ARBA00022692"/>
    </source>
</evidence>
<dbReference type="Gene3D" id="2.130.10.130">
    <property type="entry name" value="Integrin alpha, N-terminal"/>
    <property type="match status" value="1"/>
</dbReference>
<sequence>MNKTSRRGVRLASALVTAGLVLCAVPAVAVADDDNGVLSLTDTQAKDLSERLQLDPAANTAQKTDPQHASPDADDTAGAGTATGAPDSGATDPGTTASGADALAAPKVTASGYTEGVTGMAATVPVAGSDGDYFTVHARGNLTRRTADGKQVWTRDNNSLYKEWDLPALSPRYSKEPYPAQITMGFNAVNPFAPTSDNGYDTGDLTGDGVPDLVFTADVGTYPYRPFVHGDSTLHTGTFVTVLDGASGKTLWTKLYAGAYQVALVDKTLVVADTPYYNTSASTSSTSTLTGIRFDYADGKLTTADSWTYDTGQFKGAAWSTLTPLGGGLVAASWNKRKTTATDTTAGHTLVFDVADGSVKWQSTNSLYSRQLHLDASRGRLVALEMADVNDAVEYEIVSYDLKTGDRTTLDKRTNALAIDLEVGDIRGDSKPEYTVSEDTFDESIFVNANTVRALDGSDASVLWQRTVKRDPDNTLDGATAWNLSAVDGKIVASYKDDKGLDYAENRGASRFARLAVLKGDNGAVNWEKRGVVASQAWAQPFRQGKEWRLRTVDTDQNIRVYNLDGGKQQSILPVQSQLWSAVLMDVNGDGTKDIVAGGQSSGVFAYDGAAMLAGKAKLLWQATVPGQVHKIVKADVDGDGTDEFVVAADTATTVISAQGKVKTQIDGGGQFVWTVTTGDLNGDGKDEIVVPTDKLRAYDGRGKQQWAYTAPADNVAFAEASIADGQVYAQYGSRDAFDVNSGKPTGALAVKGSNGTAVWVDSAPKPEGAAGLIGAQMRAATFASSKFPYADGHAVAVSWLVRNEKNNLGGVTEIRDGRTGKVLKTTEGAGPWQSGNWFTGPDGVYSVSTGTVKLYGADGQYYKASATGEIHTGGLVTGPNGVSYLAGAGQTGFDLMDPAQAKTGWLYRIAYGNMLGSREFVSGDLDGDGVDEIVSLNFDDTGMDRVAELQDGGYSVPYTAIRQMTVFTLS</sequence>
<evidence type="ECO:0000256" key="7">
    <source>
        <dbReference type="SAM" id="SignalP"/>
    </source>
</evidence>
<feature type="region of interest" description="Disordered" evidence="6">
    <location>
        <begin position="57"/>
        <end position="100"/>
    </location>
</feature>
<gene>
    <name evidence="8" type="ORF">OHU69_09915</name>
</gene>
<proteinExistence type="predicted"/>
<dbReference type="Pfam" id="PF13517">
    <property type="entry name" value="FG-GAP_3"/>
    <property type="match status" value="1"/>
</dbReference>
<evidence type="ECO:0000256" key="6">
    <source>
        <dbReference type="SAM" id="MobiDB-lite"/>
    </source>
</evidence>
<evidence type="ECO:0000313" key="8">
    <source>
        <dbReference type="EMBL" id="WTS11355.1"/>
    </source>
</evidence>
<name>A0AAU1U0G1_9ACTN</name>
<reference evidence="8" key="1">
    <citation type="submission" date="2022-10" db="EMBL/GenBank/DDBJ databases">
        <title>The complete genomes of actinobacterial strains from the NBC collection.</title>
        <authorList>
            <person name="Joergensen T.S."/>
            <person name="Alvarez Arevalo M."/>
            <person name="Sterndorff E.B."/>
            <person name="Faurdal D."/>
            <person name="Vuksanovic O."/>
            <person name="Mourched A.-S."/>
            <person name="Charusanti P."/>
            <person name="Shaw S."/>
            <person name="Blin K."/>
            <person name="Weber T."/>
        </authorList>
    </citation>
    <scope>NUCLEOTIDE SEQUENCE</scope>
    <source>
        <strain evidence="8">NBC_00119</strain>
    </source>
</reference>
<keyword evidence="5" id="KW-0472">Membrane</keyword>
<dbReference type="SUPFAM" id="SSF69318">
    <property type="entry name" value="Integrin alpha N-terminal domain"/>
    <property type="match status" value="1"/>
</dbReference>
<feature type="chain" id="PRO_5043984352" evidence="7">
    <location>
        <begin position="30"/>
        <end position="971"/>
    </location>
</feature>
<accession>A0AAU1U0G1</accession>
<feature type="signal peptide" evidence="7">
    <location>
        <begin position="1"/>
        <end position="29"/>
    </location>
</feature>
<evidence type="ECO:0000256" key="3">
    <source>
        <dbReference type="ARBA" id="ARBA00022729"/>
    </source>
</evidence>
<dbReference type="AlphaFoldDB" id="A0AAU1U0G1"/>
<dbReference type="InterPro" id="IPR013517">
    <property type="entry name" value="FG-GAP"/>
</dbReference>
<dbReference type="PANTHER" id="PTHR21419:SF23">
    <property type="entry name" value="PROTEIN DEFECTIVE IN EXINE FORMATION 1"/>
    <property type="match status" value="1"/>
</dbReference>
<keyword evidence="3 7" id="KW-0732">Signal</keyword>
<dbReference type="GO" id="GO:0016020">
    <property type="term" value="C:membrane"/>
    <property type="evidence" value="ECO:0007669"/>
    <property type="project" value="UniProtKB-SubCell"/>
</dbReference>
<keyword evidence="2" id="KW-0812">Transmembrane</keyword>
<organism evidence="8">
    <name type="scientific">Streptomyces sp. NBC_00119</name>
    <dbReference type="NCBI Taxonomy" id="2975659"/>
    <lineage>
        <taxon>Bacteria</taxon>
        <taxon>Bacillati</taxon>
        <taxon>Actinomycetota</taxon>
        <taxon>Actinomycetes</taxon>
        <taxon>Kitasatosporales</taxon>
        <taxon>Streptomycetaceae</taxon>
        <taxon>Streptomyces</taxon>
    </lineage>
</organism>
<dbReference type="InterPro" id="IPR028994">
    <property type="entry name" value="Integrin_alpha_N"/>
</dbReference>
<evidence type="ECO:0000256" key="4">
    <source>
        <dbReference type="ARBA" id="ARBA00022989"/>
    </source>
</evidence>